<keyword evidence="2" id="KW-1185">Reference proteome</keyword>
<dbReference type="AlphaFoldDB" id="A0A1I3B8B6"/>
<proteinExistence type="predicted"/>
<dbReference type="RefSeq" id="WP_092047261.1">
    <property type="nucleotide sequence ID" value="NZ_FOQD01000001.1"/>
</dbReference>
<evidence type="ECO:0000313" key="2">
    <source>
        <dbReference type="Proteomes" id="UP000199518"/>
    </source>
</evidence>
<dbReference type="EMBL" id="FOQD01000001">
    <property type="protein sequence ID" value="SFH58518.1"/>
    <property type="molecule type" value="Genomic_DNA"/>
</dbReference>
<dbReference type="PANTHER" id="PTHR38567:SF1">
    <property type="entry name" value="DUF4291 DOMAIN-CONTAINING PROTEIN"/>
    <property type="match status" value="1"/>
</dbReference>
<accession>A0A1I3B8B6</accession>
<dbReference type="Proteomes" id="UP000199518">
    <property type="component" value="Unassembled WGS sequence"/>
</dbReference>
<sequence length="213" mass="24380">MKLSVEAFADQNRRWPATGHQILAQFDEETIVVYQAYSEAIGRFAIQHGHFGGEFKYSRMSWVKPNFLWMMYRSNWGQSQGQEVVLGIRLRRTFFDSLLEQAVPSTFSPDRFREHAAWKEAVAQSDVRLQWDPDHLPTGDKCERRAIQLGLRGDALSAYGRSEIVEIIDMSPFVAKQRPLALKWETGELFTPTEHVYIPASQKAAMNVGLESA</sequence>
<dbReference type="PANTHER" id="PTHR38567">
    <property type="entry name" value="DUF4291 DOMAIN-CONTAINING PROTEIN"/>
    <property type="match status" value="1"/>
</dbReference>
<dbReference type="OrthoDB" id="65842at2"/>
<evidence type="ECO:0000313" key="1">
    <source>
        <dbReference type="EMBL" id="SFH58518.1"/>
    </source>
</evidence>
<name>A0A1I3B8B6_9PLAN</name>
<organism evidence="1 2">
    <name type="scientific">Planctomicrobium piriforme</name>
    <dbReference type="NCBI Taxonomy" id="1576369"/>
    <lineage>
        <taxon>Bacteria</taxon>
        <taxon>Pseudomonadati</taxon>
        <taxon>Planctomycetota</taxon>
        <taxon>Planctomycetia</taxon>
        <taxon>Planctomycetales</taxon>
        <taxon>Planctomycetaceae</taxon>
        <taxon>Planctomicrobium</taxon>
    </lineage>
</organism>
<gene>
    <name evidence="1" type="ORF">SAMN05421753_101298</name>
</gene>
<dbReference type="InterPro" id="IPR025633">
    <property type="entry name" value="DUF4291"/>
</dbReference>
<evidence type="ECO:0008006" key="3">
    <source>
        <dbReference type="Google" id="ProtNLM"/>
    </source>
</evidence>
<dbReference type="Pfam" id="PF14124">
    <property type="entry name" value="DUF4291"/>
    <property type="match status" value="1"/>
</dbReference>
<reference evidence="2" key="1">
    <citation type="submission" date="2016-10" db="EMBL/GenBank/DDBJ databases">
        <authorList>
            <person name="Varghese N."/>
            <person name="Submissions S."/>
        </authorList>
    </citation>
    <scope>NUCLEOTIDE SEQUENCE [LARGE SCALE GENOMIC DNA]</scope>
    <source>
        <strain evidence="2">DSM 26348</strain>
    </source>
</reference>
<dbReference type="STRING" id="1576369.SAMN05421753_101298"/>
<protein>
    <recommendedName>
        <fullName evidence="3">DUF4291 domain-containing protein</fullName>
    </recommendedName>
</protein>